<dbReference type="Gene3D" id="1.25.40.10">
    <property type="entry name" value="Tetratricopeptide repeat domain"/>
    <property type="match status" value="1"/>
</dbReference>
<name>A0A9D5DD43_9LILI</name>
<keyword evidence="4" id="KW-1185">Reference proteome</keyword>
<keyword evidence="1" id="KW-0677">Repeat</keyword>
<dbReference type="InterPro" id="IPR046960">
    <property type="entry name" value="PPR_At4g14850-like_plant"/>
</dbReference>
<dbReference type="NCBIfam" id="TIGR00756">
    <property type="entry name" value="PPR"/>
    <property type="match status" value="1"/>
</dbReference>
<dbReference type="InterPro" id="IPR011990">
    <property type="entry name" value="TPR-like_helical_dom_sf"/>
</dbReference>
<gene>
    <name evidence="3" type="ORF">J5N97_006956</name>
</gene>
<reference evidence="3" key="2">
    <citation type="journal article" date="2022" name="Hortic Res">
        <title>The genome of Dioscorea zingiberensis sheds light on the biosynthesis, origin and evolution of the medicinally important diosgenin saponins.</title>
        <authorList>
            <person name="Li Y."/>
            <person name="Tan C."/>
            <person name="Li Z."/>
            <person name="Guo J."/>
            <person name="Li S."/>
            <person name="Chen X."/>
            <person name="Wang C."/>
            <person name="Dai X."/>
            <person name="Yang H."/>
            <person name="Song W."/>
            <person name="Hou L."/>
            <person name="Xu J."/>
            <person name="Tong Z."/>
            <person name="Xu A."/>
            <person name="Yuan X."/>
            <person name="Wang W."/>
            <person name="Yang Q."/>
            <person name="Chen L."/>
            <person name="Sun Z."/>
            <person name="Wang K."/>
            <person name="Pan B."/>
            <person name="Chen J."/>
            <person name="Bao Y."/>
            <person name="Liu F."/>
            <person name="Qi X."/>
            <person name="Gang D.R."/>
            <person name="Wen J."/>
            <person name="Li J."/>
        </authorList>
    </citation>
    <scope>NUCLEOTIDE SEQUENCE</scope>
    <source>
        <strain evidence="3">Dzin_1.0</strain>
    </source>
</reference>
<protein>
    <recommendedName>
        <fullName evidence="5">Pentatricopeptide repeat-containing protein</fullName>
    </recommendedName>
</protein>
<evidence type="ECO:0008006" key="5">
    <source>
        <dbReference type="Google" id="ProtNLM"/>
    </source>
</evidence>
<dbReference type="PANTHER" id="PTHR24015:SF548">
    <property type="entry name" value="OS08G0340900 PROTEIN"/>
    <property type="match status" value="1"/>
</dbReference>
<sequence>MYRSDRTWNSLSHSISSILSNALHLFVEMLRMIPARPDAFALKACARARTHLSARTIHSLTVKTGAASNAFVANTAVHAYASCGDIASARKLFGSFFSPDVIAWNAMLSGCVQNGLLDDALKLFDRMWSAGVAPTVVTVTSVLSTCGNEKNISLGRQIHGFVKKKIMQCERELVVGTSLIGM</sequence>
<feature type="repeat" description="PPR" evidence="2">
    <location>
        <begin position="100"/>
        <end position="134"/>
    </location>
</feature>
<dbReference type="PROSITE" id="PS51375">
    <property type="entry name" value="PPR"/>
    <property type="match status" value="1"/>
</dbReference>
<dbReference type="InterPro" id="IPR002885">
    <property type="entry name" value="PPR_rpt"/>
</dbReference>
<dbReference type="Proteomes" id="UP001085076">
    <property type="component" value="Miscellaneous, Linkage group lg01"/>
</dbReference>
<dbReference type="AlphaFoldDB" id="A0A9D5DD43"/>
<dbReference type="GO" id="GO:0009451">
    <property type="term" value="P:RNA modification"/>
    <property type="evidence" value="ECO:0007669"/>
    <property type="project" value="InterPro"/>
</dbReference>
<dbReference type="FunFam" id="1.25.40.10:FF:000344">
    <property type="entry name" value="Pentatricopeptide repeat-containing protein"/>
    <property type="match status" value="1"/>
</dbReference>
<dbReference type="PANTHER" id="PTHR24015">
    <property type="entry name" value="OS07G0578800 PROTEIN-RELATED"/>
    <property type="match status" value="1"/>
</dbReference>
<dbReference type="OrthoDB" id="185373at2759"/>
<proteinExistence type="predicted"/>
<evidence type="ECO:0000313" key="4">
    <source>
        <dbReference type="Proteomes" id="UP001085076"/>
    </source>
</evidence>
<dbReference type="Pfam" id="PF13041">
    <property type="entry name" value="PPR_2"/>
    <property type="match status" value="1"/>
</dbReference>
<evidence type="ECO:0000313" key="3">
    <source>
        <dbReference type="EMBL" id="KAJ0988600.1"/>
    </source>
</evidence>
<reference evidence="3" key="1">
    <citation type="submission" date="2021-03" db="EMBL/GenBank/DDBJ databases">
        <authorList>
            <person name="Li Z."/>
            <person name="Yang C."/>
        </authorList>
    </citation>
    <scope>NUCLEOTIDE SEQUENCE</scope>
    <source>
        <strain evidence="3">Dzin_1.0</strain>
        <tissue evidence="3">Leaf</tissue>
    </source>
</reference>
<evidence type="ECO:0000256" key="1">
    <source>
        <dbReference type="ARBA" id="ARBA00022737"/>
    </source>
</evidence>
<organism evidence="3 4">
    <name type="scientific">Dioscorea zingiberensis</name>
    <dbReference type="NCBI Taxonomy" id="325984"/>
    <lineage>
        <taxon>Eukaryota</taxon>
        <taxon>Viridiplantae</taxon>
        <taxon>Streptophyta</taxon>
        <taxon>Embryophyta</taxon>
        <taxon>Tracheophyta</taxon>
        <taxon>Spermatophyta</taxon>
        <taxon>Magnoliopsida</taxon>
        <taxon>Liliopsida</taxon>
        <taxon>Dioscoreales</taxon>
        <taxon>Dioscoreaceae</taxon>
        <taxon>Dioscorea</taxon>
    </lineage>
</organism>
<dbReference type="EMBL" id="JAGGNH010000001">
    <property type="protein sequence ID" value="KAJ0988600.1"/>
    <property type="molecule type" value="Genomic_DNA"/>
</dbReference>
<comment type="caution">
    <text evidence="3">The sequence shown here is derived from an EMBL/GenBank/DDBJ whole genome shotgun (WGS) entry which is preliminary data.</text>
</comment>
<dbReference type="GO" id="GO:0003723">
    <property type="term" value="F:RNA binding"/>
    <property type="evidence" value="ECO:0007669"/>
    <property type="project" value="InterPro"/>
</dbReference>
<accession>A0A9D5DD43</accession>
<evidence type="ECO:0000256" key="2">
    <source>
        <dbReference type="PROSITE-ProRule" id="PRU00708"/>
    </source>
</evidence>